<dbReference type="Proteomes" id="UP000002605">
    <property type="component" value="Chromosome R"/>
</dbReference>
<feature type="compositionally biased region" description="Polar residues" evidence="1">
    <location>
        <begin position="188"/>
        <end position="208"/>
    </location>
</feature>
<dbReference type="RefSeq" id="XP_002421887.1">
    <property type="nucleotide sequence ID" value="XM_002421842.1"/>
</dbReference>
<evidence type="ECO:0000313" key="2">
    <source>
        <dbReference type="CGD" id="CAL0000167076"/>
    </source>
</evidence>
<keyword evidence="4" id="KW-1185">Reference proteome</keyword>
<dbReference type="GeneID" id="8049604"/>
<dbReference type="VEuPathDB" id="FungiDB:CD36_28380"/>
<feature type="compositionally biased region" description="Acidic residues" evidence="1">
    <location>
        <begin position="15"/>
        <end position="37"/>
    </location>
</feature>
<sequence length="294" mass="32316">MDSRKPSLFNQLEPQNDDSDSTDISDISEDEDWEDDPPVSPKSQPLEFPKLDHDVPLPRPPSLLSCLLYNNGNNGTNGNNNNNNNSHSNNLHATNNNTPNANENNHIYKPRLLRSFTTPTALPPLHTPLVKQKSVVGISDINVSISSLTTTSSHLSMKNLLSKSSVNLYSAGSTTTATTTTASRPNKRLSQPDQLKPSPSSLTSSILFMSQPPDSATTPPPPILPRITTTDSDLTDKLINNDELSKSLKESLLIDNRLAKIPLPEKVIDAGIFLKRESRLADEDDFDDYHSKGW</sequence>
<name>B9WLC6_CANDC</name>
<feature type="region of interest" description="Disordered" evidence="1">
    <location>
        <begin position="1"/>
        <end position="56"/>
    </location>
</feature>
<gene>
    <name evidence="2" type="ordered locus">Cd36_28380</name>
    <name evidence="3" type="ORF">CD36_28380</name>
</gene>
<evidence type="ECO:0000313" key="3">
    <source>
        <dbReference type="EMBL" id="CAX39831.1"/>
    </source>
</evidence>
<dbReference type="KEGG" id="cdu:CD36_28380"/>
<dbReference type="HOGENOM" id="CLU_969760_0_0_1"/>
<protein>
    <submittedName>
        <fullName evidence="3">Uncharacterized protein</fullName>
    </submittedName>
</protein>
<evidence type="ECO:0000313" key="4">
    <source>
        <dbReference type="Proteomes" id="UP000002605"/>
    </source>
</evidence>
<reference evidence="3 4" key="1">
    <citation type="journal article" date="2009" name="Genome Res.">
        <title>Comparative genomics of the fungal pathogens Candida dubliniensis and Candida albicans.</title>
        <authorList>
            <person name="Jackson A.P."/>
            <person name="Gamble J.A."/>
            <person name="Yeomans T."/>
            <person name="Moran G.P."/>
            <person name="Saunders D."/>
            <person name="Harris D."/>
            <person name="Aslett M."/>
            <person name="Barrell J.F."/>
            <person name="Butler G."/>
            <person name="Citiulo F."/>
            <person name="Coleman D.C."/>
            <person name="de Groot P.W.J."/>
            <person name="Goodwin T.J."/>
            <person name="Quail M.A."/>
            <person name="McQuillan J."/>
            <person name="Munro C.A."/>
            <person name="Pain A."/>
            <person name="Poulter R.T."/>
            <person name="Rajandream M.A."/>
            <person name="Renauld H."/>
            <person name="Spiering M.J."/>
            <person name="Tivey A."/>
            <person name="Gow N.A.R."/>
            <person name="Barrell B."/>
            <person name="Sullivan D.J."/>
            <person name="Berriman M."/>
        </authorList>
    </citation>
    <scope>NUCLEOTIDE SEQUENCE [LARGE SCALE GENOMIC DNA]</scope>
    <source>
        <strain evidence="4">CD36 / ATCC MYA-646 / CBS 7987 / NCPF 3949 / NRRL Y-17841</strain>
    </source>
</reference>
<proteinExistence type="predicted"/>
<feature type="region of interest" description="Disordered" evidence="1">
    <location>
        <begin position="174"/>
        <end position="229"/>
    </location>
</feature>
<dbReference type="OrthoDB" id="4026747at2759"/>
<evidence type="ECO:0000256" key="1">
    <source>
        <dbReference type="SAM" id="MobiDB-lite"/>
    </source>
</evidence>
<feature type="region of interest" description="Disordered" evidence="1">
    <location>
        <begin position="75"/>
        <end position="105"/>
    </location>
</feature>
<dbReference type="AlphaFoldDB" id="B9WLC6"/>
<accession>B9WLC6</accession>
<feature type="compositionally biased region" description="Low complexity" evidence="1">
    <location>
        <begin position="174"/>
        <end position="183"/>
    </location>
</feature>
<dbReference type="EMBL" id="FM992695">
    <property type="protein sequence ID" value="CAX39831.1"/>
    <property type="molecule type" value="Genomic_DNA"/>
</dbReference>
<dbReference type="CGD" id="CAL0000167076">
    <property type="gene designation" value="Cd36_28380"/>
</dbReference>
<organism evidence="3 4">
    <name type="scientific">Candida dubliniensis (strain CD36 / ATCC MYA-646 / CBS 7987 / NCPF 3949 / NRRL Y-17841)</name>
    <name type="common">Yeast</name>
    <dbReference type="NCBI Taxonomy" id="573826"/>
    <lineage>
        <taxon>Eukaryota</taxon>
        <taxon>Fungi</taxon>
        <taxon>Dikarya</taxon>
        <taxon>Ascomycota</taxon>
        <taxon>Saccharomycotina</taxon>
        <taxon>Pichiomycetes</taxon>
        <taxon>Debaryomycetaceae</taxon>
        <taxon>Candida/Lodderomyces clade</taxon>
        <taxon>Candida</taxon>
    </lineage>
</organism>